<keyword evidence="1" id="KW-1133">Transmembrane helix</keyword>
<evidence type="ECO:0000313" key="3">
    <source>
        <dbReference type="Proteomes" id="UP001049176"/>
    </source>
</evidence>
<gene>
    <name evidence="2" type="ORF">E1B28_011329</name>
</gene>
<organism evidence="2 3">
    <name type="scientific">Marasmius oreades</name>
    <name type="common">fairy-ring Marasmius</name>
    <dbReference type="NCBI Taxonomy" id="181124"/>
    <lineage>
        <taxon>Eukaryota</taxon>
        <taxon>Fungi</taxon>
        <taxon>Dikarya</taxon>
        <taxon>Basidiomycota</taxon>
        <taxon>Agaricomycotina</taxon>
        <taxon>Agaricomycetes</taxon>
        <taxon>Agaricomycetidae</taxon>
        <taxon>Agaricales</taxon>
        <taxon>Marasmiineae</taxon>
        <taxon>Marasmiaceae</taxon>
        <taxon>Marasmius</taxon>
    </lineage>
</organism>
<feature type="transmembrane region" description="Helical" evidence="1">
    <location>
        <begin position="82"/>
        <end position="101"/>
    </location>
</feature>
<dbReference type="Proteomes" id="UP001049176">
    <property type="component" value="Chromosome 7"/>
</dbReference>
<keyword evidence="1" id="KW-0472">Membrane</keyword>
<feature type="transmembrane region" description="Helical" evidence="1">
    <location>
        <begin position="121"/>
        <end position="140"/>
    </location>
</feature>
<protein>
    <submittedName>
        <fullName evidence="2">Uncharacterized protein</fullName>
    </submittedName>
</protein>
<evidence type="ECO:0000313" key="2">
    <source>
        <dbReference type="EMBL" id="KAG7089669.1"/>
    </source>
</evidence>
<proteinExistence type="predicted"/>
<name>A0A9P7RTW8_9AGAR</name>
<keyword evidence="3" id="KW-1185">Reference proteome</keyword>
<sequence length="152" mass="16792">MNTPSTVGVPRSLLSTVFLLHVALEIPLAVQAIWAPASLPFRQLNNTTLVILKMYAALSLGMCLASVLCFSLPDILPGKRAFALGLCLYHTVCSTILFQAPRFIPYTFGPLCEQYMVTPEITWSVMHGLVGFTFMIWWQSTVSAVQPARKTN</sequence>
<dbReference type="KEGG" id="more:E1B28_011329"/>
<dbReference type="AlphaFoldDB" id="A0A9P7RTW8"/>
<dbReference type="GeneID" id="66080404"/>
<evidence type="ECO:0000256" key="1">
    <source>
        <dbReference type="SAM" id="Phobius"/>
    </source>
</evidence>
<keyword evidence="1" id="KW-0812">Transmembrane</keyword>
<dbReference type="OrthoDB" id="2550823at2759"/>
<reference evidence="2" key="1">
    <citation type="journal article" date="2021" name="Genome Biol. Evol.">
        <title>The assembled and annotated genome of the fairy-ring fungus Marasmius oreades.</title>
        <authorList>
            <person name="Hiltunen M."/>
            <person name="Ament-Velasquez S.L."/>
            <person name="Johannesson H."/>
        </authorList>
    </citation>
    <scope>NUCLEOTIDE SEQUENCE</scope>
    <source>
        <strain evidence="2">03SP1</strain>
    </source>
</reference>
<accession>A0A9P7RTW8</accession>
<comment type="caution">
    <text evidence="2">The sequence shown here is derived from an EMBL/GenBank/DDBJ whole genome shotgun (WGS) entry which is preliminary data.</text>
</comment>
<dbReference type="EMBL" id="CM032187">
    <property type="protein sequence ID" value="KAG7089669.1"/>
    <property type="molecule type" value="Genomic_DNA"/>
</dbReference>
<feature type="transmembrane region" description="Helical" evidence="1">
    <location>
        <begin position="48"/>
        <end position="70"/>
    </location>
</feature>
<dbReference type="RefSeq" id="XP_043006139.1">
    <property type="nucleotide sequence ID" value="XM_043156353.1"/>
</dbReference>